<name>A0A2S9Q9K1_9HYPH</name>
<evidence type="ECO:0000313" key="2">
    <source>
        <dbReference type="EMBL" id="PRH85990.1"/>
    </source>
</evidence>
<comment type="caution">
    <text evidence="2">The sequence shown here is derived from an EMBL/GenBank/DDBJ whole genome shotgun (WGS) entry which is preliminary data.</text>
</comment>
<dbReference type="RefSeq" id="WP_105863289.1">
    <property type="nucleotide sequence ID" value="NZ_PUEJ01000006.1"/>
</dbReference>
<gene>
    <name evidence="2" type="ORF">C5L14_17165</name>
</gene>
<reference evidence="2 3" key="1">
    <citation type="submission" date="2018-02" db="EMBL/GenBank/DDBJ databases">
        <title>Whole genome sequencing of endophytic bacterium.</title>
        <authorList>
            <person name="Eedara R."/>
            <person name="Podile A.R."/>
        </authorList>
    </citation>
    <scope>NUCLEOTIDE SEQUENCE [LARGE SCALE GENOMIC DNA]</scope>
    <source>
        <strain evidence="2 3">RP1T</strain>
    </source>
</reference>
<accession>A0A2S9Q9K1</accession>
<dbReference type="AlphaFoldDB" id="A0A2S9Q9K1"/>
<dbReference type="InterPro" id="IPR050312">
    <property type="entry name" value="IolE/XylAMocC-like"/>
</dbReference>
<keyword evidence="2" id="KW-0413">Isomerase</keyword>
<dbReference type="SUPFAM" id="SSF51658">
    <property type="entry name" value="Xylose isomerase-like"/>
    <property type="match status" value="1"/>
</dbReference>
<dbReference type="PANTHER" id="PTHR12110">
    <property type="entry name" value="HYDROXYPYRUVATE ISOMERASE"/>
    <property type="match status" value="1"/>
</dbReference>
<dbReference type="PANTHER" id="PTHR12110:SF53">
    <property type="entry name" value="BLR5974 PROTEIN"/>
    <property type="match status" value="1"/>
</dbReference>
<evidence type="ECO:0000259" key="1">
    <source>
        <dbReference type="Pfam" id="PF01261"/>
    </source>
</evidence>
<proteinExistence type="predicted"/>
<dbReference type="EMBL" id="PUEJ01000006">
    <property type="protein sequence ID" value="PRH85990.1"/>
    <property type="molecule type" value="Genomic_DNA"/>
</dbReference>
<dbReference type="Gene3D" id="3.20.20.150">
    <property type="entry name" value="Divalent-metal-dependent TIM barrel enzymes"/>
    <property type="match status" value="1"/>
</dbReference>
<protein>
    <submittedName>
        <fullName evidence="2">Xylose isomerase</fullName>
    </submittedName>
</protein>
<dbReference type="InterPro" id="IPR036237">
    <property type="entry name" value="Xyl_isomerase-like_sf"/>
</dbReference>
<evidence type="ECO:0000313" key="3">
    <source>
        <dbReference type="Proteomes" id="UP000237682"/>
    </source>
</evidence>
<dbReference type="InterPro" id="IPR013022">
    <property type="entry name" value="Xyl_isomerase-like_TIM-brl"/>
</dbReference>
<keyword evidence="3" id="KW-1185">Reference proteome</keyword>
<organism evidence="2 3">
    <name type="scientific">Labrys okinawensis</name>
    <dbReference type="NCBI Taxonomy" id="346911"/>
    <lineage>
        <taxon>Bacteria</taxon>
        <taxon>Pseudomonadati</taxon>
        <taxon>Pseudomonadota</taxon>
        <taxon>Alphaproteobacteria</taxon>
        <taxon>Hyphomicrobiales</taxon>
        <taxon>Xanthobacteraceae</taxon>
        <taxon>Labrys</taxon>
    </lineage>
</organism>
<feature type="domain" description="Xylose isomerase-like TIM barrel" evidence="1">
    <location>
        <begin position="25"/>
        <end position="274"/>
    </location>
</feature>
<dbReference type="OrthoDB" id="127676at2"/>
<dbReference type="Proteomes" id="UP000237682">
    <property type="component" value="Unassembled WGS sequence"/>
</dbReference>
<sequence>MPIQPALGLTSREGQPDLSDLAARLDEVADLGVAFVELPAYHYDLVLAGRPMAVRVAEFEAICRGRPFGFTVHGPLPINFMAPPALLPRFLETTVAFIEIAARIGAPHLVIHAGMMQADERHDAENAAARQRDYLHRAGEIAAAHKVVLCVENLFDFGPYAATPSIARLAEELALIDHPHVRATFDFSHGLIHASQYGYDFLEEAKALAPFAKHLHLHDSFGQPDLSWVYDSAEANAFGLGDLHLPLGWGGVPWDALAEHCTFPADTIAIHELNERFWRDRQEALDNARGFVERLRMAG</sequence>
<dbReference type="Pfam" id="PF01261">
    <property type="entry name" value="AP_endonuc_2"/>
    <property type="match status" value="1"/>
</dbReference>
<dbReference type="GO" id="GO:0016853">
    <property type="term" value="F:isomerase activity"/>
    <property type="evidence" value="ECO:0007669"/>
    <property type="project" value="UniProtKB-KW"/>
</dbReference>